<dbReference type="Pfam" id="PF03109">
    <property type="entry name" value="ABC1"/>
    <property type="match status" value="1"/>
</dbReference>
<proteinExistence type="inferred from homology"/>
<dbReference type="PANTHER" id="PTHR10566:SF118">
    <property type="entry name" value="PROTEIN KINASE DOMAIN-CONTAINING PROTEIN"/>
    <property type="match status" value="1"/>
</dbReference>
<evidence type="ECO:0000259" key="4">
    <source>
        <dbReference type="PROSITE" id="PS50011"/>
    </source>
</evidence>
<dbReference type="InterPro" id="IPR000719">
    <property type="entry name" value="Prot_kinase_dom"/>
</dbReference>
<dbReference type="PANTHER" id="PTHR10566">
    <property type="entry name" value="CHAPERONE-ACTIVITY OF BC1 COMPLEX CABC1 -RELATED"/>
    <property type="match status" value="1"/>
</dbReference>
<dbReference type="AlphaFoldDB" id="A0ABD3P709"/>
<dbReference type="InterPro" id="IPR004147">
    <property type="entry name" value="ABC1_dom"/>
</dbReference>
<evidence type="ECO:0000256" key="1">
    <source>
        <dbReference type="ARBA" id="ARBA00009670"/>
    </source>
</evidence>
<gene>
    <name evidence="5" type="ORF">ACHAW5_010469</name>
</gene>
<dbReference type="EMBL" id="JALLAZ020000947">
    <property type="protein sequence ID" value="KAL3783955.1"/>
    <property type="molecule type" value="Genomic_DNA"/>
</dbReference>
<feature type="signal peptide" evidence="3">
    <location>
        <begin position="1"/>
        <end position="30"/>
    </location>
</feature>
<protein>
    <recommendedName>
        <fullName evidence="4">Protein kinase domain-containing protein</fullName>
    </recommendedName>
</protein>
<dbReference type="SUPFAM" id="SSF56112">
    <property type="entry name" value="Protein kinase-like (PK-like)"/>
    <property type="match status" value="1"/>
</dbReference>
<keyword evidence="2" id="KW-1133">Transmembrane helix</keyword>
<dbReference type="PROSITE" id="PS50011">
    <property type="entry name" value="PROTEIN_KINASE_DOM"/>
    <property type="match status" value="1"/>
</dbReference>
<feature type="chain" id="PRO_5044847906" description="Protein kinase domain-containing protein" evidence="3">
    <location>
        <begin position="31"/>
        <end position="969"/>
    </location>
</feature>
<dbReference type="InterPro" id="IPR011009">
    <property type="entry name" value="Kinase-like_dom_sf"/>
</dbReference>
<dbReference type="Proteomes" id="UP001530315">
    <property type="component" value="Unassembled WGS sequence"/>
</dbReference>
<dbReference type="CDD" id="cd05121">
    <property type="entry name" value="ABC1_ADCK3-like"/>
    <property type="match status" value="1"/>
</dbReference>
<evidence type="ECO:0000313" key="5">
    <source>
        <dbReference type="EMBL" id="KAL3783955.1"/>
    </source>
</evidence>
<sequence length="969" mass="102948">MRASSTSSSASASVLLILLVVGGATTTTTAVVSAFVPRRPPPSAGFGVVGVEVGVYGGGGGGVGGRSRQRRRRLRRRIGLRMTSSSSSSSLSDQLSDQLSSLSYEGSFLGRTVAKLSNVASSAGVIGGGDASSSVPPAAATTTATSSSSSPLLLLRDDAMRALSSIASDASSSSAVSTWDDLASAIIRGYESIADVASSSDSFSGGGPWTYVGDGLGPTLDSLISRWTTTTAAASTVDGVPRLAVLLVASVLTTSVLGAMFNLGRRGGGGGATSPYPTNKYDPASARRYFDGKKSLVFGRAAQIAFLSSAYLLGLAYDGLSGNVEGNSRKRADELTALLAKLGPSFVKVGQSLSIRTDLLGPEYVRGLRALQDRCPPFDTSIARATIEDELGDKVEEIFVDFPDGPIAAASLGQVYRATTRSDGRVVAVKVQRPGIVEQIALDMHLIREVAGPLRKLFGLNTDIVGVVDAWGTGFVDELDYVEEAINAKSFSEGIMRTTLSGVVFAPPVVDGLTTRRVLTTEWIEGERLDRSAREDVSVLCSIAMNSYLTMMLETGLLHCDPHPGNLLRTTDGKLCILDWGMVTRINPDLQITLIEHMAHLTSADYEEVPKDLLLLGFIPESKSDLIKDSGVVETLAEIYGAWSGGGGAAAINVNKGDGTRVARVQMLLVPILCVSFSVLEGIGLSNDPKYSIINECLPYVSKRLLTDKSERTGGALSTFIFGPDKSNEDRIIDYDRVEQLVTGFGEYTTSASGELLGKNATRAEIIEGVATQVLDLLVTEEETPLQKIFVEQLAKIISSTTRSAWSQIRERSGILPSGRTVLGTLVDPLGVFKNSPIVRVDELDERTVETTRNLIQLLSSTGSRSESTVDLTTLSRGEITEITSIVAQKLFERRSGVAKTSNRLVTQLLQLTADRLEKGGGRDIVVVPSSDPVESINDGRIHDKVSTRENKTSDRLASARRILATIEQ</sequence>
<feature type="domain" description="Protein kinase" evidence="4">
    <location>
        <begin position="401"/>
        <end position="721"/>
    </location>
</feature>
<comment type="similarity">
    <text evidence="1">Belongs to the protein kinase superfamily. ADCK protein kinase family.</text>
</comment>
<keyword evidence="2" id="KW-0812">Transmembrane</keyword>
<dbReference type="InterPro" id="IPR050154">
    <property type="entry name" value="UbiB_kinase"/>
</dbReference>
<name>A0ABD3P709_9STRA</name>
<comment type="caution">
    <text evidence="5">The sequence shown here is derived from an EMBL/GenBank/DDBJ whole genome shotgun (WGS) entry which is preliminary data.</text>
</comment>
<evidence type="ECO:0000256" key="3">
    <source>
        <dbReference type="SAM" id="SignalP"/>
    </source>
</evidence>
<evidence type="ECO:0000313" key="6">
    <source>
        <dbReference type="Proteomes" id="UP001530315"/>
    </source>
</evidence>
<keyword evidence="3" id="KW-0732">Signal</keyword>
<accession>A0ABD3P709</accession>
<reference evidence="5 6" key="1">
    <citation type="submission" date="2024-10" db="EMBL/GenBank/DDBJ databases">
        <title>Updated reference genomes for cyclostephanoid diatoms.</title>
        <authorList>
            <person name="Roberts W.R."/>
            <person name="Alverson A.J."/>
        </authorList>
    </citation>
    <scope>NUCLEOTIDE SEQUENCE [LARGE SCALE GENOMIC DNA]</scope>
    <source>
        <strain evidence="5 6">AJA276-08</strain>
    </source>
</reference>
<feature type="transmembrane region" description="Helical" evidence="2">
    <location>
        <begin position="243"/>
        <end position="263"/>
    </location>
</feature>
<keyword evidence="6" id="KW-1185">Reference proteome</keyword>
<keyword evidence="2" id="KW-0472">Membrane</keyword>
<evidence type="ECO:0000256" key="2">
    <source>
        <dbReference type="SAM" id="Phobius"/>
    </source>
</evidence>
<dbReference type="Gene3D" id="1.10.510.10">
    <property type="entry name" value="Transferase(Phosphotransferase) domain 1"/>
    <property type="match status" value="1"/>
</dbReference>
<organism evidence="5 6">
    <name type="scientific">Stephanodiscus triporus</name>
    <dbReference type="NCBI Taxonomy" id="2934178"/>
    <lineage>
        <taxon>Eukaryota</taxon>
        <taxon>Sar</taxon>
        <taxon>Stramenopiles</taxon>
        <taxon>Ochrophyta</taxon>
        <taxon>Bacillariophyta</taxon>
        <taxon>Coscinodiscophyceae</taxon>
        <taxon>Thalassiosirophycidae</taxon>
        <taxon>Stephanodiscales</taxon>
        <taxon>Stephanodiscaceae</taxon>
        <taxon>Stephanodiscus</taxon>
    </lineage>
</organism>